<evidence type="ECO:0000256" key="4">
    <source>
        <dbReference type="ARBA" id="ARBA00022692"/>
    </source>
</evidence>
<dbReference type="Proteomes" id="UP000085678">
    <property type="component" value="Unplaced"/>
</dbReference>
<keyword evidence="10 14" id="KW-0472">Membrane</keyword>
<dbReference type="InterPro" id="IPR000608">
    <property type="entry name" value="UBC"/>
</dbReference>
<feature type="transmembrane region" description="Helical" evidence="14">
    <location>
        <begin position="219"/>
        <end position="240"/>
    </location>
</feature>
<comment type="subcellular location">
    <subcellularLocation>
        <location evidence="1">Endoplasmic reticulum membrane</location>
    </subcellularLocation>
</comment>
<accession>A0A1S3I7Z9</accession>
<dbReference type="Pfam" id="PF00179">
    <property type="entry name" value="UQ_con"/>
    <property type="match status" value="1"/>
</dbReference>
<feature type="compositionally biased region" description="Polar residues" evidence="13">
    <location>
        <begin position="178"/>
        <end position="192"/>
    </location>
</feature>
<evidence type="ECO:0000256" key="2">
    <source>
        <dbReference type="ARBA" id="ARBA00012486"/>
    </source>
</evidence>
<keyword evidence="8" id="KW-0067">ATP-binding</keyword>
<dbReference type="GeneID" id="106161538"/>
<comment type="function">
    <text evidence="11">Catalyzes the covalent attachment of ubiquitin to other proteins. Seems to function in the selective degradation of misfolded membrane proteins from the endoplasmic reticulum (ERAD). In cooperation with the GATOR2 complex, catalyzes 'Lys-6'-linked ubiquitination of NPRL2.</text>
</comment>
<dbReference type="GO" id="GO:0005789">
    <property type="term" value="C:endoplasmic reticulum membrane"/>
    <property type="evidence" value="ECO:0007669"/>
    <property type="project" value="UniProtKB-SubCell"/>
</dbReference>
<dbReference type="GO" id="GO:0005524">
    <property type="term" value="F:ATP binding"/>
    <property type="evidence" value="ECO:0007669"/>
    <property type="project" value="UniProtKB-KW"/>
</dbReference>
<keyword evidence="9 14" id="KW-1133">Transmembrane helix</keyword>
<evidence type="ECO:0000256" key="9">
    <source>
        <dbReference type="ARBA" id="ARBA00022989"/>
    </source>
</evidence>
<evidence type="ECO:0000256" key="14">
    <source>
        <dbReference type="SAM" id="Phobius"/>
    </source>
</evidence>
<feature type="domain" description="UBC core" evidence="15">
    <location>
        <begin position="10"/>
        <end position="160"/>
    </location>
</feature>
<dbReference type="GO" id="GO:0061631">
    <property type="term" value="F:ubiquitin conjugating enzyme activity"/>
    <property type="evidence" value="ECO:0007669"/>
    <property type="project" value="UniProtKB-EC"/>
</dbReference>
<protein>
    <recommendedName>
        <fullName evidence="12">Ubiquitin-conjugating enzyme E2 J2</fullName>
        <ecNumber evidence="2">2.3.2.23</ecNumber>
    </recommendedName>
</protein>
<dbReference type="SUPFAM" id="SSF54495">
    <property type="entry name" value="UBC-like"/>
    <property type="match status" value="1"/>
</dbReference>
<evidence type="ECO:0000313" key="16">
    <source>
        <dbReference type="Proteomes" id="UP000085678"/>
    </source>
</evidence>
<evidence type="ECO:0000256" key="8">
    <source>
        <dbReference type="ARBA" id="ARBA00022840"/>
    </source>
</evidence>
<dbReference type="InParanoid" id="A0A1S3I7Z9"/>
<evidence type="ECO:0000256" key="13">
    <source>
        <dbReference type="SAM" id="MobiDB-lite"/>
    </source>
</evidence>
<dbReference type="RefSeq" id="XP_013393986.1">
    <property type="nucleotide sequence ID" value="XM_013538532.1"/>
</dbReference>
<dbReference type="FunFam" id="3.10.110.10:FF:000023">
    <property type="entry name" value="Ubiquitin-conjugating enzyme E2 J2"/>
    <property type="match status" value="1"/>
</dbReference>
<evidence type="ECO:0000256" key="1">
    <source>
        <dbReference type="ARBA" id="ARBA00004586"/>
    </source>
</evidence>
<dbReference type="InterPro" id="IPR050113">
    <property type="entry name" value="Ub_conjugating_enzyme"/>
</dbReference>
<dbReference type="CDD" id="cd23799">
    <property type="entry name" value="UBCc_UBE2J"/>
    <property type="match status" value="1"/>
</dbReference>
<keyword evidence="6" id="KW-0833">Ubl conjugation pathway</keyword>
<evidence type="ECO:0000256" key="5">
    <source>
        <dbReference type="ARBA" id="ARBA00022741"/>
    </source>
</evidence>
<feature type="region of interest" description="Disordered" evidence="13">
    <location>
        <begin position="170"/>
        <end position="209"/>
    </location>
</feature>
<name>A0A1S3I7Z9_LINAN</name>
<evidence type="ECO:0000256" key="3">
    <source>
        <dbReference type="ARBA" id="ARBA00022679"/>
    </source>
</evidence>
<evidence type="ECO:0000256" key="10">
    <source>
        <dbReference type="ARBA" id="ARBA00023136"/>
    </source>
</evidence>
<dbReference type="EC" id="2.3.2.23" evidence="2"/>
<keyword evidence="3" id="KW-0808">Transferase</keyword>
<dbReference type="STRING" id="7574.A0A1S3I7Z9"/>
<evidence type="ECO:0000256" key="12">
    <source>
        <dbReference type="ARBA" id="ARBA00073320"/>
    </source>
</evidence>
<dbReference type="SMART" id="SM00212">
    <property type="entry name" value="UBCc"/>
    <property type="match status" value="1"/>
</dbReference>
<organism evidence="16 17">
    <name type="scientific">Lingula anatina</name>
    <name type="common">Brachiopod</name>
    <name type="synonym">Lingula unguis</name>
    <dbReference type="NCBI Taxonomy" id="7574"/>
    <lineage>
        <taxon>Eukaryota</taxon>
        <taxon>Metazoa</taxon>
        <taxon>Spiralia</taxon>
        <taxon>Lophotrochozoa</taxon>
        <taxon>Brachiopoda</taxon>
        <taxon>Linguliformea</taxon>
        <taxon>Lingulata</taxon>
        <taxon>Lingulida</taxon>
        <taxon>Linguloidea</taxon>
        <taxon>Lingulidae</taxon>
        <taxon>Lingula</taxon>
    </lineage>
</organism>
<keyword evidence="5" id="KW-0547">Nucleotide-binding</keyword>
<sequence>MASKRRTNTTATARLKQDFMRIVKDPVPYIVAAPLASNILEWHYIVLGPAESPYEGGYYHGKLIFPREYPFKPPSIYMITPNGRFKCNTRLCLSISDFHPDTWNPAWSVSTILTGLLSFMLEKSPTLGSIETSDYTKRSLAAQSLAFNLKDKVFTETFPEITKEIEEKLQQQQEELARSTQNTTGPTSQTSPHPGLRRTPGTGHAMNANGQEQGFLNGALANIAVIIGFAAFAYTVKYVLKSIVE</sequence>
<keyword evidence="7" id="KW-0256">Endoplasmic reticulum</keyword>
<gene>
    <name evidence="17" type="primary">LOC106161538</name>
</gene>
<proteinExistence type="predicted"/>
<evidence type="ECO:0000313" key="17">
    <source>
        <dbReference type="RefSeq" id="XP_013393986.1"/>
    </source>
</evidence>
<evidence type="ECO:0000256" key="11">
    <source>
        <dbReference type="ARBA" id="ARBA00054775"/>
    </source>
</evidence>
<dbReference type="AlphaFoldDB" id="A0A1S3I7Z9"/>
<dbReference type="PROSITE" id="PS50127">
    <property type="entry name" value="UBC_2"/>
    <property type="match status" value="1"/>
</dbReference>
<evidence type="ECO:0000256" key="7">
    <source>
        <dbReference type="ARBA" id="ARBA00022824"/>
    </source>
</evidence>
<keyword evidence="16" id="KW-1185">Reference proteome</keyword>
<keyword evidence="4 14" id="KW-0812">Transmembrane</keyword>
<dbReference type="Gene3D" id="3.10.110.10">
    <property type="entry name" value="Ubiquitin Conjugating Enzyme"/>
    <property type="match status" value="1"/>
</dbReference>
<dbReference type="InterPro" id="IPR016135">
    <property type="entry name" value="UBQ-conjugating_enzyme/RWD"/>
</dbReference>
<dbReference type="FunCoup" id="A0A1S3I7Z9">
    <property type="interactions" value="3223"/>
</dbReference>
<reference evidence="17" key="1">
    <citation type="submission" date="2025-08" db="UniProtKB">
        <authorList>
            <consortium name="RefSeq"/>
        </authorList>
    </citation>
    <scope>IDENTIFICATION</scope>
    <source>
        <tissue evidence="17">Gonads</tissue>
    </source>
</reference>
<dbReference type="OrthoDB" id="1158011at2759"/>
<evidence type="ECO:0000256" key="6">
    <source>
        <dbReference type="ARBA" id="ARBA00022786"/>
    </source>
</evidence>
<evidence type="ECO:0000259" key="15">
    <source>
        <dbReference type="PROSITE" id="PS50127"/>
    </source>
</evidence>
<dbReference type="KEGG" id="lak:106161538"/>
<dbReference type="PANTHER" id="PTHR24067">
    <property type="entry name" value="UBIQUITIN-CONJUGATING ENZYME E2"/>
    <property type="match status" value="1"/>
</dbReference>